<protein>
    <submittedName>
        <fullName evidence="2">Uncharacterized protein</fullName>
    </submittedName>
</protein>
<evidence type="ECO:0000313" key="2">
    <source>
        <dbReference type="EMBL" id="TYL51186.1"/>
    </source>
</evidence>
<dbReference type="RefSeq" id="WP_148735295.1">
    <property type="nucleotide sequence ID" value="NZ_VSSB01000002.1"/>
</dbReference>
<name>A0A5S4UX91_9MICO</name>
<evidence type="ECO:0000313" key="3">
    <source>
        <dbReference type="Proteomes" id="UP000325243"/>
    </source>
</evidence>
<dbReference type="AlphaFoldDB" id="A0A5S4UX91"/>
<gene>
    <name evidence="2" type="ORF">FYC51_18900</name>
</gene>
<evidence type="ECO:0000256" key="1">
    <source>
        <dbReference type="SAM" id="SignalP"/>
    </source>
</evidence>
<comment type="caution">
    <text evidence="2">The sequence shown here is derived from an EMBL/GenBank/DDBJ whole genome shotgun (WGS) entry which is preliminary data.</text>
</comment>
<accession>A0A5S4UX91</accession>
<proteinExistence type="predicted"/>
<keyword evidence="1" id="KW-0732">Signal</keyword>
<dbReference type="Proteomes" id="UP000325243">
    <property type="component" value="Unassembled WGS sequence"/>
</dbReference>
<reference evidence="2 3" key="1">
    <citation type="submission" date="2019-08" db="EMBL/GenBank/DDBJ databases">
        <authorList>
            <person name="Hu J."/>
        </authorList>
    </citation>
    <scope>NUCLEOTIDE SEQUENCE [LARGE SCALE GENOMIC DNA]</scope>
    <source>
        <strain evidence="2 3">NEAU-184</strain>
    </source>
</reference>
<organism evidence="2 3">
    <name type="scientific">Agromyces mariniharenae</name>
    <dbReference type="NCBI Taxonomy" id="2604423"/>
    <lineage>
        <taxon>Bacteria</taxon>
        <taxon>Bacillati</taxon>
        <taxon>Actinomycetota</taxon>
        <taxon>Actinomycetes</taxon>
        <taxon>Micrococcales</taxon>
        <taxon>Microbacteriaceae</taxon>
        <taxon>Agromyces</taxon>
    </lineage>
</organism>
<feature type="signal peptide" evidence="1">
    <location>
        <begin position="1"/>
        <end position="23"/>
    </location>
</feature>
<dbReference type="EMBL" id="VSSB01000002">
    <property type="protein sequence ID" value="TYL51186.1"/>
    <property type="molecule type" value="Genomic_DNA"/>
</dbReference>
<keyword evidence="3" id="KW-1185">Reference proteome</keyword>
<feature type="chain" id="PRO_5024464912" evidence="1">
    <location>
        <begin position="24"/>
        <end position="541"/>
    </location>
</feature>
<sequence length="541" mass="56349">MLAAVVAAVVTAALLVACSPAEASGTGSVDVRAGQDATVTAGSDGELVVEVPGSSIKGEGTLVAKPTEGAQGVEGWSVELAGGAELIGPATLRFKHAFEDGEPLPLVASTSDGETYEAAEDVVADDAGIVVTTTHFSNWFTMWWDDLMEKARAGLDFIYQDAGKPPTCDGEDAVRTAGYEISSDSGDRVYWCLGQGSSGGAGLTVVNGRGYTVAAEHTPGLAVTDAGATDLLGMLSNLIKETPSLPQNTVTLVGPGSTIQYSVDGSQEMGVRLKPSVAGYLVTAAQYAVDTVLEVLKYAGKADMSVEKVADLFEWESCLTGFSSMATSDIETATQASDYFSDAVGTTLGCMDDALKNAGLAFRGTTVAGSLSWLIAGVRTALNGLGAAADTALNPNGYSIYISPPAPILPGLPADLSGKWCTRTGEQECFDAAETLAKYPQAFVDESYPDASTPGTTTFVICLQPDLGDSCSVAGTMLLEYFPAGVAWDCVATQVEGAGWPACTPDYTDAHYSSEPRLVHQYNHQQDETYHDAPPMYRTDQ</sequence>